<feature type="compositionally biased region" description="Polar residues" evidence="1">
    <location>
        <begin position="142"/>
        <end position="151"/>
    </location>
</feature>
<evidence type="ECO:0000313" key="4">
    <source>
        <dbReference type="EMBL" id="GMH26422.1"/>
    </source>
</evidence>
<dbReference type="EMBL" id="BSYO01000031">
    <property type="protein sequence ID" value="GMH26422.1"/>
    <property type="molecule type" value="Genomic_DNA"/>
</dbReference>
<reference evidence="4" key="1">
    <citation type="submission" date="2023-05" db="EMBL/GenBank/DDBJ databases">
        <title>Nepenthes gracilis genome sequencing.</title>
        <authorList>
            <person name="Fukushima K."/>
        </authorList>
    </citation>
    <scope>NUCLEOTIDE SEQUENCE</scope>
    <source>
        <strain evidence="4">SING2019-196</strain>
    </source>
</reference>
<dbReference type="PANTHER" id="PTHR46836:SF8">
    <property type="entry name" value="AFADIN"/>
    <property type="match status" value="1"/>
</dbReference>
<protein>
    <submittedName>
        <fullName evidence="4">Uncharacterized protein</fullName>
    </submittedName>
</protein>
<feature type="domain" description="DUF3741" evidence="2">
    <location>
        <begin position="195"/>
        <end position="238"/>
    </location>
</feature>
<comment type="caution">
    <text evidence="4">The sequence shown here is derived from an EMBL/GenBank/DDBJ whole genome shotgun (WGS) entry which is preliminary data.</text>
</comment>
<dbReference type="Proteomes" id="UP001279734">
    <property type="component" value="Unassembled WGS sequence"/>
</dbReference>
<dbReference type="AlphaFoldDB" id="A0AAD3TBN0"/>
<dbReference type="PANTHER" id="PTHR46836">
    <property type="entry name" value="AFADIN"/>
    <property type="match status" value="1"/>
</dbReference>
<feature type="region of interest" description="Disordered" evidence="1">
    <location>
        <begin position="116"/>
        <end position="160"/>
    </location>
</feature>
<name>A0AAD3TBN0_NEPGR</name>
<evidence type="ECO:0000313" key="5">
    <source>
        <dbReference type="Proteomes" id="UP001279734"/>
    </source>
</evidence>
<gene>
    <name evidence="4" type="ORF">Nepgr_028265</name>
</gene>
<dbReference type="InterPro" id="IPR022212">
    <property type="entry name" value="DUF3741"/>
</dbReference>
<organism evidence="4 5">
    <name type="scientific">Nepenthes gracilis</name>
    <name type="common">Slender pitcher plant</name>
    <dbReference type="NCBI Taxonomy" id="150966"/>
    <lineage>
        <taxon>Eukaryota</taxon>
        <taxon>Viridiplantae</taxon>
        <taxon>Streptophyta</taxon>
        <taxon>Embryophyta</taxon>
        <taxon>Tracheophyta</taxon>
        <taxon>Spermatophyta</taxon>
        <taxon>Magnoliopsida</taxon>
        <taxon>eudicotyledons</taxon>
        <taxon>Gunneridae</taxon>
        <taxon>Pentapetalae</taxon>
        <taxon>Caryophyllales</taxon>
        <taxon>Nepenthaceae</taxon>
        <taxon>Nepenthes</taxon>
    </lineage>
</organism>
<dbReference type="InterPro" id="IPR025486">
    <property type="entry name" value="DUF4378"/>
</dbReference>
<feature type="domain" description="DUF4378" evidence="3">
    <location>
        <begin position="764"/>
        <end position="860"/>
    </location>
</feature>
<sequence length="932" mass="105459">MERFHRNKLVTSTSNVTSMIDRSSDDKLVSSNRAQKGREQITKGYNFQNLYDSSSCRYSVTPEDDLDTLHLRQSTSGWPTVTVMKKLLEDEILTDIKSKKQSSNVIAKLMGLDELSPQKNANKQQKRISMEPQQKRFHRSNKSYGNQSLRKSSNEKKQAKDVYEVIESSKVESSHHPSQVALGRKHSKDEMAFLRQKFVDAKSLSTDKKFHDSIKFDDALEVLASRKNLLLKFLQQPDPLFAKHLNELCRDCEFHYGHARSMKSSALKHNINVKSSGTIDISFYQKHQDALQNCSCHGRVSDSCKLSNIPAVGKEDATAIPTRIVVLKPNLAKMWNISKNASSANCSRDLLSDVWSRKSDGVDISAPSSLESRELAAEITQRMRNKLEATTVISQTPFHWSRWGNISASYCTESSVDTEAKRRLSERWKMAHWSQEVGMGRSTLAEMIAIPDVNIRSSNLGTSISRDGSFARFNGNDGQAGSIGPSVSRSMSLPAFNYLGTLKTGMRHEAFGTARFRVSNECVSRRRNKAIQRGFNSKERSFSGIARQKSICHIDHDIKDMQELQHKRNKRKSSLEEMDLADVKAVILEASTGNLDTNMTLDAMVDLEHENLPKFLSRPDEQINSMEFSGDKLEKDKYCSNHMHESMPQEPSRICLMEGLTCSHFPATQPKFPTIIKESNQPSPVSLLEAPFTEDFSSGSECFDRVSAELHELRMQLQLLKRESEPSYNGPAIISFHEDVEEAPNWFSMERRLLGAEESWGTSYSIDMLTYLGFDDTNPEMFMATWHSAEFPVAPWVFEKLEKKYSGLTTCSRSERRLLFDRINSGIIDIFDRSLDPQPWVSVPMRSAHPSWQNVRFESELLKLSFGLTPLDKSVEIISATAHDINIHLPGYDQLTVEDADHFSCISSSIKPPVMHQRSASAEPNSLLFITA</sequence>
<dbReference type="Pfam" id="PF14309">
    <property type="entry name" value="DUF4378"/>
    <property type="match status" value="1"/>
</dbReference>
<keyword evidence="5" id="KW-1185">Reference proteome</keyword>
<accession>A0AAD3TBN0</accession>
<evidence type="ECO:0000259" key="2">
    <source>
        <dbReference type="Pfam" id="PF12552"/>
    </source>
</evidence>
<dbReference type="Pfam" id="PF12552">
    <property type="entry name" value="DUF3741"/>
    <property type="match status" value="1"/>
</dbReference>
<feature type="region of interest" description="Disordered" evidence="1">
    <location>
        <begin position="20"/>
        <end position="40"/>
    </location>
</feature>
<evidence type="ECO:0000256" key="1">
    <source>
        <dbReference type="SAM" id="MobiDB-lite"/>
    </source>
</evidence>
<proteinExistence type="predicted"/>
<evidence type="ECO:0000259" key="3">
    <source>
        <dbReference type="Pfam" id="PF14309"/>
    </source>
</evidence>